<sequence length="70" mass="7696">MEHIAAILFLVLAAAIFGGILCMILMTGIHLLLDAFITILEPLDRFVHRNDFAALPASPAPPQKRGRYLP</sequence>
<dbReference type="AlphaFoldDB" id="G5GNB1"/>
<keyword evidence="1" id="KW-0472">Membrane</keyword>
<evidence type="ECO:0000313" key="2">
    <source>
        <dbReference type="EMBL" id="EHG21448.1"/>
    </source>
</evidence>
<dbReference type="OrthoDB" id="9985652at2"/>
<dbReference type="Proteomes" id="UP000004129">
    <property type="component" value="Unassembled WGS sequence"/>
</dbReference>
<dbReference type="STRING" id="679201.HMPREF9334_00865"/>
<organism evidence="2 3">
    <name type="scientific">Selenomonas infelix ATCC 43532</name>
    <dbReference type="NCBI Taxonomy" id="679201"/>
    <lineage>
        <taxon>Bacteria</taxon>
        <taxon>Bacillati</taxon>
        <taxon>Bacillota</taxon>
        <taxon>Negativicutes</taxon>
        <taxon>Selenomonadales</taxon>
        <taxon>Selenomonadaceae</taxon>
        <taxon>Selenomonas</taxon>
    </lineage>
</organism>
<feature type="transmembrane region" description="Helical" evidence="1">
    <location>
        <begin position="6"/>
        <end position="33"/>
    </location>
</feature>
<dbReference type="PATRIC" id="fig|679201.3.peg.875"/>
<name>G5GNB1_9FIRM</name>
<protein>
    <submittedName>
        <fullName evidence="2">Uncharacterized protein</fullName>
    </submittedName>
</protein>
<dbReference type="HOGENOM" id="CLU_2755590_0_0_9"/>
<evidence type="ECO:0000256" key="1">
    <source>
        <dbReference type="SAM" id="Phobius"/>
    </source>
</evidence>
<dbReference type="EMBL" id="ACZM01000007">
    <property type="protein sequence ID" value="EHG21448.1"/>
    <property type="molecule type" value="Genomic_DNA"/>
</dbReference>
<keyword evidence="1" id="KW-1133">Transmembrane helix</keyword>
<keyword evidence="3" id="KW-1185">Reference proteome</keyword>
<reference evidence="2 3" key="1">
    <citation type="submission" date="2011-08" db="EMBL/GenBank/DDBJ databases">
        <title>The Genome Sequence of Selenomonas infelix ATCC 43532.</title>
        <authorList>
            <consortium name="The Broad Institute Genome Sequencing Platform"/>
            <person name="Earl A."/>
            <person name="Ward D."/>
            <person name="Feldgarden M."/>
            <person name="Gevers D."/>
            <person name="Izard J."/>
            <person name="Blanton J.M."/>
            <person name="Baranova O.V."/>
            <person name="Dewhirst F.E."/>
            <person name="Young S.K."/>
            <person name="Zeng Q."/>
            <person name="Gargeya S."/>
            <person name="Fitzgerald M."/>
            <person name="Haas B."/>
            <person name="Abouelleil A."/>
            <person name="Alvarado L."/>
            <person name="Arachchi H.M."/>
            <person name="Berlin A."/>
            <person name="Brown A."/>
            <person name="Chapman S.B."/>
            <person name="Chen Z."/>
            <person name="Dunbar C."/>
            <person name="Freedman E."/>
            <person name="Gearin G."/>
            <person name="Gellesch M."/>
            <person name="Goldberg J."/>
            <person name="Griggs A."/>
            <person name="Gujja S."/>
            <person name="Heiman D."/>
            <person name="Howarth C."/>
            <person name="Larson L."/>
            <person name="Lui A."/>
            <person name="MacDonald P.J.P."/>
            <person name="Montmayeur A."/>
            <person name="Murphy C."/>
            <person name="Neiman D."/>
            <person name="Pearson M."/>
            <person name="Priest M."/>
            <person name="Roberts A."/>
            <person name="Saif S."/>
            <person name="Shea T."/>
            <person name="Shenoy N."/>
            <person name="Sisk P."/>
            <person name="Stolte C."/>
            <person name="Sykes S."/>
            <person name="Wortman J."/>
            <person name="Nusbaum C."/>
            <person name="Birren B."/>
        </authorList>
    </citation>
    <scope>NUCLEOTIDE SEQUENCE [LARGE SCALE GENOMIC DNA]</scope>
    <source>
        <strain evidence="2 3">ATCC 43532</strain>
    </source>
</reference>
<evidence type="ECO:0000313" key="3">
    <source>
        <dbReference type="Proteomes" id="UP000004129"/>
    </source>
</evidence>
<keyword evidence="1" id="KW-0812">Transmembrane</keyword>
<proteinExistence type="predicted"/>
<accession>G5GNB1</accession>
<dbReference type="RefSeq" id="WP_006692315.1">
    <property type="nucleotide sequence ID" value="NZ_JH376798.1"/>
</dbReference>
<comment type="caution">
    <text evidence="2">The sequence shown here is derived from an EMBL/GenBank/DDBJ whole genome shotgun (WGS) entry which is preliminary data.</text>
</comment>
<gene>
    <name evidence="2" type="ORF">HMPREF9334_00865</name>
</gene>